<protein>
    <submittedName>
        <fullName evidence="1">Prometheus B</fullName>
    </submittedName>
</protein>
<organism evidence="1">
    <name type="scientific">Homo sapiens</name>
    <name type="common">Human</name>
    <dbReference type="NCBI Taxonomy" id="9606"/>
    <lineage>
        <taxon>Eukaryota</taxon>
        <taxon>Metazoa</taxon>
        <taxon>Chordata</taxon>
        <taxon>Craniata</taxon>
        <taxon>Vertebrata</taxon>
        <taxon>Euteleostomi</taxon>
        <taxon>Mammalia</taxon>
        <taxon>Eutheria</taxon>
        <taxon>Euarchontoglires</taxon>
        <taxon>Primates</taxon>
        <taxon>Haplorrhini</taxon>
        <taxon>Catarrhini</taxon>
        <taxon>Hominidae</taxon>
        <taxon>Homo</taxon>
    </lineage>
</organism>
<reference evidence="1" key="2">
    <citation type="journal article" date="2016" name="Data Brief">
        <title>Curated eutherian third party data gene data sets.</title>
        <authorList>
            <person name="Premzl M."/>
        </authorList>
    </citation>
    <scope>NUCLEOTIDE SEQUENCE</scope>
</reference>
<dbReference type="OrthoDB" id="2013972at2759"/>
<dbReference type="ChiTaRS" id="PREB">
    <property type="organism name" value="human"/>
</dbReference>
<reference evidence="1" key="1">
    <citation type="journal article" date="2015" name="Meta Gene">
        <title>Initial description of primate-specific cystine-knot Prometheus genes and differential gene expansions of D-dopachrome tautomerase genes.</title>
        <authorList>
            <person name="Premzl M."/>
        </authorList>
    </citation>
    <scope>NUCLEOTIDE SEQUENCE</scope>
</reference>
<accession>A0A0F7RPZ8</accession>
<dbReference type="EMBL" id="HF564661">
    <property type="protein sequence ID" value="CCP37866.1"/>
    <property type="molecule type" value="Genomic_DNA"/>
</dbReference>
<reference evidence="1" key="3">
    <citation type="journal article" date="2019" name="Gene Rep">
        <title>Eutherian third-party data gene collections.</title>
        <authorList>
            <person name="Premzl M."/>
        </authorList>
    </citation>
    <scope>NUCLEOTIDE SEQUENCE</scope>
</reference>
<dbReference type="AlphaFoldDB" id="A0A0F7RPZ8"/>
<proteinExistence type="predicted"/>
<evidence type="ECO:0000313" key="1">
    <source>
        <dbReference type="EMBL" id="CCP37866.1"/>
    </source>
</evidence>
<name>A0A0F7RPZ8_HUMAN</name>
<gene>
    <name evidence="1" type="primary">PREB</name>
</gene>
<sequence>MRCVTRTRHWWRRAARMPRAGSSAWWVAVRKQVCTRVGTCAACWCSWSTGRSTACPSWKDFWKPVGPAPHVLDVKREAQRGLKLTQPFTVACKIDPGLYKSGLGFPPQLFTGCAYLNTYVYPWQAQAEYLRYPRDSNRRKRITPSACL</sequence>